<organism evidence="1 2">
    <name type="scientific">Flavobacterium procerum</name>
    <dbReference type="NCBI Taxonomy" id="1455569"/>
    <lineage>
        <taxon>Bacteria</taxon>
        <taxon>Pseudomonadati</taxon>
        <taxon>Bacteroidota</taxon>
        <taxon>Flavobacteriia</taxon>
        <taxon>Flavobacteriales</taxon>
        <taxon>Flavobacteriaceae</taxon>
        <taxon>Flavobacterium</taxon>
    </lineage>
</organism>
<dbReference type="RefSeq" id="WP_379686933.1">
    <property type="nucleotide sequence ID" value="NZ_JBHLYW010000022.1"/>
</dbReference>
<reference evidence="1 2" key="1">
    <citation type="submission" date="2024-09" db="EMBL/GenBank/DDBJ databases">
        <authorList>
            <person name="Sun Q."/>
            <person name="Mori K."/>
        </authorList>
    </citation>
    <scope>NUCLEOTIDE SEQUENCE [LARGE SCALE GENOMIC DNA]</scope>
    <source>
        <strain evidence="1 2">CGMCC 1.12926</strain>
    </source>
</reference>
<dbReference type="EMBL" id="JBHLYW010000022">
    <property type="protein sequence ID" value="MFC0079351.1"/>
    <property type="molecule type" value="Genomic_DNA"/>
</dbReference>
<gene>
    <name evidence="1" type="ORF">ACFFLS_20060</name>
</gene>
<comment type="caution">
    <text evidence="1">The sequence shown here is derived from an EMBL/GenBank/DDBJ whole genome shotgun (WGS) entry which is preliminary data.</text>
</comment>
<name>A0ABV6BV95_9FLAO</name>
<dbReference type="Proteomes" id="UP001589734">
    <property type="component" value="Unassembled WGS sequence"/>
</dbReference>
<keyword evidence="2" id="KW-1185">Reference proteome</keyword>
<evidence type="ECO:0000313" key="1">
    <source>
        <dbReference type="EMBL" id="MFC0079351.1"/>
    </source>
</evidence>
<proteinExistence type="predicted"/>
<accession>A0ABV6BV95</accession>
<protein>
    <submittedName>
        <fullName evidence="1">Uncharacterized protein</fullName>
    </submittedName>
</protein>
<sequence length="127" mass="14978">MVLECYKLFKDIEKRPGMFIGELSLDRINLFVTGYYTALIENNLIAESKNESFFDWTAQKLGYYESTAGWANMILAYSLGFDPKEIIWEDFFARQIAKEEHIQSIKLFYELLEEFKNEMSEENNTTP</sequence>
<evidence type="ECO:0000313" key="2">
    <source>
        <dbReference type="Proteomes" id="UP001589734"/>
    </source>
</evidence>